<dbReference type="GO" id="GO:0051287">
    <property type="term" value="F:NAD binding"/>
    <property type="evidence" value="ECO:0007669"/>
    <property type="project" value="InterPro"/>
</dbReference>
<dbReference type="PROSITE" id="PS00671">
    <property type="entry name" value="D_2_HYDROXYACID_DH_3"/>
    <property type="match status" value="1"/>
</dbReference>
<dbReference type="PANTHER" id="PTHR42789">
    <property type="entry name" value="D-ISOMER SPECIFIC 2-HYDROXYACID DEHYDROGENASE FAMILY PROTEIN (AFU_ORTHOLOGUE AFUA_6G10090)"/>
    <property type="match status" value="1"/>
</dbReference>
<dbReference type="InterPro" id="IPR050857">
    <property type="entry name" value="D-2-hydroxyacid_DH"/>
</dbReference>
<keyword evidence="3 5" id="KW-0560">Oxidoreductase</keyword>
<feature type="domain" description="D-isomer specific 2-hydroxyacid dehydrogenase catalytic" evidence="6">
    <location>
        <begin position="25"/>
        <end position="335"/>
    </location>
</feature>
<dbReference type="SUPFAM" id="SSF51735">
    <property type="entry name" value="NAD(P)-binding Rossmann-fold domains"/>
    <property type="match status" value="1"/>
</dbReference>
<keyword evidence="9" id="KW-1185">Reference proteome</keyword>
<dbReference type="GO" id="GO:0006564">
    <property type="term" value="P:L-serine biosynthetic process"/>
    <property type="evidence" value="ECO:0007669"/>
    <property type="project" value="UniProtKB-ARBA"/>
</dbReference>
<evidence type="ECO:0000259" key="6">
    <source>
        <dbReference type="Pfam" id="PF00389"/>
    </source>
</evidence>
<dbReference type="Pfam" id="PF00389">
    <property type="entry name" value="2-Hacid_dh"/>
    <property type="match status" value="1"/>
</dbReference>
<comment type="similarity">
    <text evidence="1 5">Belongs to the D-isomer specific 2-hydroxyacid dehydrogenase family.</text>
</comment>
<dbReference type="InterPro" id="IPR029752">
    <property type="entry name" value="D-isomer_DH_CS1"/>
</dbReference>
<dbReference type="InterPro" id="IPR006139">
    <property type="entry name" value="D-isomer_2_OHA_DH_cat_dom"/>
</dbReference>
<organism evidence="8 9">
    <name type="scientific">Sporosarcina thermotolerans</name>
    <dbReference type="NCBI Taxonomy" id="633404"/>
    <lineage>
        <taxon>Bacteria</taxon>
        <taxon>Bacillati</taxon>
        <taxon>Bacillota</taxon>
        <taxon>Bacilli</taxon>
        <taxon>Bacillales</taxon>
        <taxon>Caryophanaceae</taxon>
        <taxon>Sporosarcina</taxon>
    </lineage>
</organism>
<evidence type="ECO:0000256" key="4">
    <source>
        <dbReference type="ARBA" id="ARBA00023027"/>
    </source>
</evidence>
<evidence type="ECO:0000256" key="1">
    <source>
        <dbReference type="ARBA" id="ARBA00005854"/>
    </source>
</evidence>
<dbReference type="InterPro" id="IPR036291">
    <property type="entry name" value="NAD(P)-bd_dom_sf"/>
</dbReference>
<sequence>MRALLTAEMDKTLIEEIEEFLEVEKGGWFTSNRLLDEDELIDRLRDKEVLITSYDKVTRKVIESCPNLKLIACTRSNPVNIDYDAAFEHGIPIIHTPGRNADSAAEYTFSLMLNISRNTPFAYMALKNGKYVQESVEKGKTSDIGKADVTWALGEGSPYLVFKGFELKGKTLGIVGFGQIGKKVAELAKAFGMDILVYDPNFKIVDGSNRQVDLNELLLQSDFITLHAAVVPETIGLMNKRTFQLMKRSAYLINTSRGAIINEEDLIEALRNKEIAGAALDVFASEPLQADHPFLNELENVIITPHIAGATYDAITNHTKMIISDLKKFMNGELLEFQYKEEKGGVPVVE</sequence>
<dbReference type="CDD" id="cd12171">
    <property type="entry name" value="2-Hacid_dh_10"/>
    <property type="match status" value="1"/>
</dbReference>
<dbReference type="AlphaFoldDB" id="A0AAW9A577"/>
<name>A0AAW9A577_9BACL</name>
<dbReference type="SUPFAM" id="SSF52283">
    <property type="entry name" value="Formate/glycerate dehydrogenase catalytic domain-like"/>
    <property type="match status" value="1"/>
</dbReference>
<dbReference type="RefSeq" id="WP_283732827.1">
    <property type="nucleotide sequence ID" value="NZ_CP125968.1"/>
</dbReference>
<dbReference type="GO" id="GO:0047545">
    <property type="term" value="F:(S)-2-hydroxyglutarate dehydrogenase activity"/>
    <property type="evidence" value="ECO:0007669"/>
    <property type="project" value="UniProtKB-ARBA"/>
</dbReference>
<evidence type="ECO:0000259" key="7">
    <source>
        <dbReference type="Pfam" id="PF02826"/>
    </source>
</evidence>
<evidence type="ECO:0000313" key="8">
    <source>
        <dbReference type="EMBL" id="MDW0116137.1"/>
    </source>
</evidence>
<comment type="caution">
    <text evidence="8">The sequence shown here is derived from an EMBL/GenBank/DDBJ whole genome shotgun (WGS) entry which is preliminary data.</text>
</comment>
<gene>
    <name evidence="8" type="ORF">QTL97_04265</name>
</gene>
<dbReference type="PROSITE" id="PS00065">
    <property type="entry name" value="D_2_HYDROXYACID_DH_1"/>
    <property type="match status" value="1"/>
</dbReference>
<evidence type="ECO:0000256" key="2">
    <source>
        <dbReference type="ARBA" id="ARBA00022605"/>
    </source>
</evidence>
<keyword evidence="2" id="KW-0028">Amino-acid biosynthesis</keyword>
<dbReference type="GO" id="GO:0004617">
    <property type="term" value="F:phosphoglycerate dehydrogenase activity"/>
    <property type="evidence" value="ECO:0007669"/>
    <property type="project" value="UniProtKB-ARBA"/>
</dbReference>
<dbReference type="FunFam" id="3.40.50.720:FF:000041">
    <property type="entry name" value="D-3-phosphoglycerate dehydrogenase"/>
    <property type="match status" value="1"/>
</dbReference>
<dbReference type="Pfam" id="PF02826">
    <property type="entry name" value="2-Hacid_dh_C"/>
    <property type="match status" value="1"/>
</dbReference>
<evidence type="ECO:0000313" key="9">
    <source>
        <dbReference type="Proteomes" id="UP001271648"/>
    </source>
</evidence>
<keyword evidence="4" id="KW-0520">NAD</keyword>
<dbReference type="PANTHER" id="PTHR42789:SF1">
    <property type="entry name" value="D-ISOMER SPECIFIC 2-HYDROXYACID DEHYDROGENASE FAMILY PROTEIN (AFU_ORTHOLOGUE AFUA_6G10090)"/>
    <property type="match status" value="1"/>
</dbReference>
<dbReference type="InterPro" id="IPR006140">
    <property type="entry name" value="D-isomer_DH_NAD-bd"/>
</dbReference>
<dbReference type="Proteomes" id="UP001271648">
    <property type="component" value="Unassembled WGS sequence"/>
</dbReference>
<accession>A0AAW9A577</accession>
<dbReference type="InterPro" id="IPR029753">
    <property type="entry name" value="D-isomer_DH_CS"/>
</dbReference>
<protein>
    <submittedName>
        <fullName evidence="8">2-hydroxyacid dehydrogenase</fullName>
    </submittedName>
</protein>
<proteinExistence type="inferred from homology"/>
<feature type="domain" description="D-isomer specific 2-hydroxyacid dehydrogenase NAD-binding" evidence="7">
    <location>
        <begin position="160"/>
        <end position="308"/>
    </location>
</feature>
<evidence type="ECO:0000256" key="3">
    <source>
        <dbReference type="ARBA" id="ARBA00023002"/>
    </source>
</evidence>
<evidence type="ECO:0000256" key="5">
    <source>
        <dbReference type="RuleBase" id="RU003719"/>
    </source>
</evidence>
<dbReference type="EMBL" id="JAUBDJ010000002">
    <property type="protein sequence ID" value="MDW0116137.1"/>
    <property type="molecule type" value="Genomic_DNA"/>
</dbReference>
<reference evidence="8 9" key="1">
    <citation type="submission" date="2023-06" db="EMBL/GenBank/DDBJ databases">
        <title>Sporosarcina sp. nov., isolated from Korean traditional fermented seafood 'Jeotgal'.</title>
        <authorList>
            <person name="Yang A.I."/>
            <person name="Shin N.-R."/>
        </authorList>
    </citation>
    <scope>NUCLEOTIDE SEQUENCE [LARGE SCALE GENOMIC DNA]</scope>
    <source>
        <strain evidence="8 9">KCTC43456</strain>
    </source>
</reference>
<dbReference type="Gene3D" id="3.40.50.720">
    <property type="entry name" value="NAD(P)-binding Rossmann-like Domain"/>
    <property type="match status" value="2"/>
</dbReference>